<dbReference type="EMBL" id="SADE01000001">
    <property type="protein sequence ID" value="RVU38450.1"/>
    <property type="molecule type" value="Genomic_DNA"/>
</dbReference>
<feature type="domain" description="Phospholipid/glycerol acyltransferase" evidence="1">
    <location>
        <begin position="80"/>
        <end position="203"/>
    </location>
</feature>
<organism evidence="2 3">
    <name type="scientific">Hwanghaeella grinnelliae</name>
    <dbReference type="NCBI Taxonomy" id="2500179"/>
    <lineage>
        <taxon>Bacteria</taxon>
        <taxon>Pseudomonadati</taxon>
        <taxon>Pseudomonadota</taxon>
        <taxon>Alphaproteobacteria</taxon>
        <taxon>Rhodospirillales</taxon>
        <taxon>Rhodospirillaceae</taxon>
        <taxon>Hwanghaeella</taxon>
    </lineage>
</organism>
<dbReference type="OrthoDB" id="1113830at2"/>
<dbReference type="InterPro" id="IPR002123">
    <property type="entry name" value="Plipid/glycerol_acylTrfase"/>
</dbReference>
<protein>
    <submittedName>
        <fullName evidence="2">Glycerol acyltransferase</fullName>
    </submittedName>
</protein>
<keyword evidence="2" id="KW-0808">Transferase</keyword>
<accession>A0A3S2W6J5</accession>
<comment type="caution">
    <text evidence="2">The sequence shown here is derived from an EMBL/GenBank/DDBJ whole genome shotgun (WGS) entry which is preliminary data.</text>
</comment>
<dbReference type="Proteomes" id="UP000287447">
    <property type="component" value="Unassembled WGS sequence"/>
</dbReference>
<evidence type="ECO:0000313" key="2">
    <source>
        <dbReference type="EMBL" id="RVU38450.1"/>
    </source>
</evidence>
<evidence type="ECO:0000259" key="1">
    <source>
        <dbReference type="SMART" id="SM00563"/>
    </source>
</evidence>
<name>A0A3S2W6J5_9PROT</name>
<gene>
    <name evidence="2" type="ORF">EOI86_03970</name>
</gene>
<keyword evidence="2" id="KW-0012">Acyltransferase</keyword>
<reference evidence="3" key="1">
    <citation type="submission" date="2019-01" db="EMBL/GenBank/DDBJ databases">
        <title>Gri0909 isolated from a small marine red alga.</title>
        <authorList>
            <person name="Kim J."/>
            <person name="Jeong S.E."/>
            <person name="Jeon C.O."/>
        </authorList>
    </citation>
    <scope>NUCLEOTIDE SEQUENCE [LARGE SCALE GENOMIC DNA]</scope>
    <source>
        <strain evidence="3">Gri0909</strain>
    </source>
</reference>
<keyword evidence="3" id="KW-1185">Reference proteome</keyword>
<dbReference type="RefSeq" id="WP_127763821.1">
    <property type="nucleotide sequence ID" value="NZ_SADE01000001.1"/>
</dbReference>
<dbReference type="GO" id="GO:0016746">
    <property type="term" value="F:acyltransferase activity"/>
    <property type="evidence" value="ECO:0007669"/>
    <property type="project" value="UniProtKB-KW"/>
</dbReference>
<dbReference type="InterPro" id="IPR045746">
    <property type="entry name" value="ACT14924-like_Acyltransf_dom"/>
</dbReference>
<dbReference type="SUPFAM" id="SSF69593">
    <property type="entry name" value="Glycerol-3-phosphate (1)-acyltransferase"/>
    <property type="match status" value="1"/>
</dbReference>
<proteinExistence type="predicted"/>
<dbReference type="AlphaFoldDB" id="A0A3S2W6J5"/>
<sequence>MREPITITYADPSMPPFHRALIRTVEKVTGRGALSERYKRYLQDGASLSGPAAWDLAVKQLGIRFDAAATPALKRPDRGLLLVANHPFGVIDGFVLSWIASRIDPEFQVIANGVLLQEPSLVRNLLPIDFTGTRDANRINVASRRAAIDRLRNSGTIGIFPAGGVSWSQRRRAPVRDDEWKPMTGKLIQASRCDILPVQFHGRNSWSFQFASRHSQVLRLGLLLNEVRNKLDTRIDVDIGQRIDFESLPDLEPLELTQHLRQRMGV</sequence>
<dbReference type="SMART" id="SM00563">
    <property type="entry name" value="PlsC"/>
    <property type="match status" value="1"/>
</dbReference>
<dbReference type="Pfam" id="PF19576">
    <property type="entry name" value="Acyltransf_2"/>
    <property type="match status" value="1"/>
</dbReference>
<evidence type="ECO:0000313" key="3">
    <source>
        <dbReference type="Proteomes" id="UP000287447"/>
    </source>
</evidence>